<keyword evidence="1" id="KW-0813">Transport</keyword>
<evidence type="ECO:0000256" key="5">
    <source>
        <dbReference type="ARBA" id="ARBA00037066"/>
    </source>
</evidence>
<keyword evidence="3 7" id="KW-0067">ATP-binding</keyword>
<dbReference type="InterPro" id="IPR027417">
    <property type="entry name" value="P-loop_NTPase"/>
</dbReference>
<proteinExistence type="predicted"/>
<dbReference type="KEGG" id="mtar:DF168_00651"/>
<evidence type="ECO:0000313" key="8">
    <source>
        <dbReference type="Proteomes" id="UP000247465"/>
    </source>
</evidence>
<dbReference type="PROSITE" id="PS50893">
    <property type="entry name" value="ABC_TRANSPORTER_2"/>
    <property type="match status" value="1"/>
</dbReference>
<dbReference type="AlphaFoldDB" id="A0A2Z4AC11"/>
<dbReference type="EC" id="3.6.3.-" evidence="7"/>
<dbReference type="NCBIfam" id="NF010068">
    <property type="entry name" value="PRK13548.1"/>
    <property type="match status" value="1"/>
</dbReference>
<comment type="function">
    <text evidence="5">Part of the ABC transporter complex HmuTUV involved in hemin import. Responsible for energy coupling to the transport system.</text>
</comment>
<keyword evidence="4" id="KW-1278">Translocase</keyword>
<dbReference type="InterPro" id="IPR003439">
    <property type="entry name" value="ABC_transporter-like_ATP-bd"/>
</dbReference>
<evidence type="ECO:0000256" key="3">
    <source>
        <dbReference type="ARBA" id="ARBA00022840"/>
    </source>
</evidence>
<dbReference type="PANTHER" id="PTHR42794:SF1">
    <property type="entry name" value="HEMIN IMPORT ATP-BINDING PROTEIN HMUV"/>
    <property type="match status" value="1"/>
</dbReference>
<sequence>MITAKNVSVCIGRKDILKDVSLTIIPGQITVVVGPNGAGKTTLLKILSGELRESRGEIQFEDRPIGKWSPKDLACQRAVLPQVSSLSFPFTVMDVVLMGRIPYNLGIKGSKDLEIARRALEIVDLTEFEMRNYTTLSGGEQQRVHFARVLSQLWEVDEGKNKYLFLDEPTTSLDLLHQHSILRIAKQWADRGMGVFIILHDLNLAMSYADIVVLLNKGELVAFGPTNEILVPENLESIFRVKTRVIGLEDREHPLIVIDP</sequence>
<dbReference type="CDD" id="cd03214">
    <property type="entry name" value="ABC_Iron-Siderophores_B12_Hemin"/>
    <property type="match status" value="1"/>
</dbReference>
<dbReference type="FunFam" id="3.40.50.300:FF:000134">
    <property type="entry name" value="Iron-enterobactin ABC transporter ATP-binding protein"/>
    <property type="match status" value="1"/>
</dbReference>
<dbReference type="SUPFAM" id="SSF52540">
    <property type="entry name" value="P-loop containing nucleoside triphosphate hydrolases"/>
    <property type="match status" value="1"/>
</dbReference>
<dbReference type="GO" id="GO:0016887">
    <property type="term" value="F:ATP hydrolysis activity"/>
    <property type="evidence" value="ECO:0007669"/>
    <property type="project" value="InterPro"/>
</dbReference>
<dbReference type="SMART" id="SM00382">
    <property type="entry name" value="AAA"/>
    <property type="match status" value="1"/>
</dbReference>
<name>A0A2Z4AC11_9BACT</name>
<evidence type="ECO:0000256" key="2">
    <source>
        <dbReference type="ARBA" id="ARBA00022741"/>
    </source>
</evidence>
<protein>
    <submittedName>
        <fullName evidence="7">Hemin import ATP-binding protein HmuV</fullName>
        <ecNumber evidence="7">3.6.3.-</ecNumber>
    </submittedName>
</protein>
<keyword evidence="7" id="KW-0378">Hydrolase</keyword>
<evidence type="ECO:0000259" key="6">
    <source>
        <dbReference type="PROSITE" id="PS50893"/>
    </source>
</evidence>
<dbReference type="GO" id="GO:0005524">
    <property type="term" value="F:ATP binding"/>
    <property type="evidence" value="ECO:0007669"/>
    <property type="project" value="UniProtKB-KW"/>
</dbReference>
<gene>
    <name evidence="7" type="primary">hmuV</name>
    <name evidence="7" type="ORF">DF168_00651</name>
</gene>
<dbReference type="Pfam" id="PF00005">
    <property type="entry name" value="ABC_tran"/>
    <property type="match status" value="1"/>
</dbReference>
<dbReference type="EMBL" id="CP029803">
    <property type="protein sequence ID" value="AWT59461.1"/>
    <property type="molecule type" value="Genomic_DNA"/>
</dbReference>
<dbReference type="InterPro" id="IPR003593">
    <property type="entry name" value="AAA+_ATPase"/>
</dbReference>
<keyword evidence="2" id="KW-0547">Nucleotide-binding</keyword>
<evidence type="ECO:0000256" key="1">
    <source>
        <dbReference type="ARBA" id="ARBA00022448"/>
    </source>
</evidence>
<dbReference type="Gene3D" id="3.40.50.300">
    <property type="entry name" value="P-loop containing nucleotide triphosphate hydrolases"/>
    <property type="match status" value="1"/>
</dbReference>
<feature type="domain" description="ABC transporter" evidence="6">
    <location>
        <begin position="2"/>
        <end position="242"/>
    </location>
</feature>
<accession>A0A2Z4AC11</accession>
<reference evidence="7 8" key="1">
    <citation type="submission" date="2018-06" db="EMBL/GenBank/DDBJ databases">
        <title>Draft Genome Sequence of a Novel Marine Bacterium Related to the Verrucomicrobia.</title>
        <authorList>
            <person name="Vosseberg J."/>
            <person name="Martijn J."/>
            <person name="Ettema T.J.G."/>
        </authorList>
    </citation>
    <scope>NUCLEOTIDE SEQUENCE [LARGE SCALE GENOMIC DNA]</scope>
    <source>
        <strain evidence="7">TARA_B100001123</strain>
    </source>
</reference>
<dbReference type="PANTHER" id="PTHR42794">
    <property type="entry name" value="HEMIN IMPORT ATP-BINDING PROTEIN HMUV"/>
    <property type="match status" value="1"/>
</dbReference>
<dbReference type="Proteomes" id="UP000247465">
    <property type="component" value="Chromosome"/>
</dbReference>
<evidence type="ECO:0000256" key="4">
    <source>
        <dbReference type="ARBA" id="ARBA00022967"/>
    </source>
</evidence>
<evidence type="ECO:0000313" key="7">
    <source>
        <dbReference type="EMBL" id="AWT59461.1"/>
    </source>
</evidence>
<organism evidence="7 8">
    <name type="scientific">Candidatus Moanibacter tarae</name>
    <dbReference type="NCBI Taxonomy" id="2200854"/>
    <lineage>
        <taxon>Bacteria</taxon>
        <taxon>Pseudomonadati</taxon>
        <taxon>Verrucomicrobiota</taxon>
        <taxon>Opitutia</taxon>
        <taxon>Puniceicoccales</taxon>
        <taxon>Puniceicoccales incertae sedis</taxon>
        <taxon>Candidatus Moanibacter</taxon>
    </lineage>
</organism>